<evidence type="ECO:0000313" key="3">
    <source>
        <dbReference type="Proteomes" id="UP000650424"/>
    </source>
</evidence>
<dbReference type="InterPro" id="IPR012338">
    <property type="entry name" value="Beta-lactam/transpept-like"/>
</dbReference>
<evidence type="ECO:0000259" key="1">
    <source>
        <dbReference type="Pfam" id="PF00144"/>
    </source>
</evidence>
<dbReference type="InterPro" id="IPR001466">
    <property type="entry name" value="Beta-lactam-related"/>
</dbReference>
<gene>
    <name evidence="2" type="ORF">H8L32_16650</name>
</gene>
<feature type="domain" description="Beta-lactamase-related" evidence="1">
    <location>
        <begin position="39"/>
        <end position="330"/>
    </location>
</feature>
<dbReference type="PANTHER" id="PTHR43283:SF7">
    <property type="entry name" value="BETA-LACTAMASE-RELATED DOMAIN-CONTAINING PROTEIN"/>
    <property type="match status" value="1"/>
</dbReference>
<dbReference type="SUPFAM" id="SSF56601">
    <property type="entry name" value="beta-lactamase/transpeptidase-like"/>
    <property type="match status" value="1"/>
</dbReference>
<accession>A0ABR6ZTB4</accession>
<keyword evidence="2" id="KW-0378">Hydrolase</keyword>
<reference evidence="2 3" key="1">
    <citation type="submission" date="2020-08" db="EMBL/GenBank/DDBJ databases">
        <title>Novel species isolated from subtropical streams in China.</title>
        <authorList>
            <person name="Lu H."/>
        </authorList>
    </citation>
    <scope>NUCLEOTIDE SEQUENCE [LARGE SCALE GENOMIC DNA]</scope>
    <source>
        <strain evidence="2 3">CY18W</strain>
    </source>
</reference>
<dbReference type="PANTHER" id="PTHR43283">
    <property type="entry name" value="BETA-LACTAMASE-RELATED"/>
    <property type="match status" value="1"/>
</dbReference>
<dbReference type="GO" id="GO:0016787">
    <property type="term" value="F:hydrolase activity"/>
    <property type="evidence" value="ECO:0007669"/>
    <property type="project" value="UniProtKB-KW"/>
</dbReference>
<sequence length="339" mass="36735">MLCPLQAQAQTQAQTPRPDNKLNTILTQWDQDEHKDLRSVLVQQHGKIIAERYYNGATADGLHDARSVGKSITSLLLGAALNRGSIHSASDPVWHYWPASKGSAAGEATLAQVLSMRSGLAAFDEDVASPGNEDKLDVAPDPLAFVLSLPRDTSACANYRYNSVTAYLAGIVVEKATGQDLEVFARTALFQPLGISHWQWGRDVAGHPKGQGNLSLTARDLAKIGQLVLDKGMFQGQRVISAAWIDAMLTPQVSIAAVDNYADSYGYFWYAKVHTIKVPTTKEQPIPVFFASGNGGNKIYVIPSLHAVVVVTSSAYGKGYGQRRSENILKAILAEKMNQ</sequence>
<evidence type="ECO:0000313" key="2">
    <source>
        <dbReference type="EMBL" id="MBC3919123.1"/>
    </source>
</evidence>
<dbReference type="InterPro" id="IPR050789">
    <property type="entry name" value="Diverse_Enzym_Activities"/>
</dbReference>
<dbReference type="Proteomes" id="UP000650424">
    <property type="component" value="Unassembled WGS sequence"/>
</dbReference>
<comment type="caution">
    <text evidence="2">The sequence shown here is derived from an EMBL/GenBank/DDBJ whole genome shotgun (WGS) entry which is preliminary data.</text>
</comment>
<proteinExistence type="predicted"/>
<dbReference type="Pfam" id="PF00144">
    <property type="entry name" value="Beta-lactamase"/>
    <property type="match status" value="1"/>
</dbReference>
<protein>
    <submittedName>
        <fullName evidence="2">Serine hydrolase</fullName>
    </submittedName>
</protein>
<dbReference type="Gene3D" id="3.40.710.10">
    <property type="entry name" value="DD-peptidase/beta-lactamase superfamily"/>
    <property type="match status" value="1"/>
</dbReference>
<organism evidence="2 3">
    <name type="scientific">Undibacterium hunanense</name>
    <dbReference type="NCBI Taxonomy" id="2762292"/>
    <lineage>
        <taxon>Bacteria</taxon>
        <taxon>Pseudomonadati</taxon>
        <taxon>Pseudomonadota</taxon>
        <taxon>Betaproteobacteria</taxon>
        <taxon>Burkholderiales</taxon>
        <taxon>Oxalobacteraceae</taxon>
        <taxon>Undibacterium</taxon>
    </lineage>
</organism>
<keyword evidence="3" id="KW-1185">Reference proteome</keyword>
<name>A0ABR6ZTB4_9BURK</name>
<dbReference type="EMBL" id="JACOGF010000008">
    <property type="protein sequence ID" value="MBC3919123.1"/>
    <property type="molecule type" value="Genomic_DNA"/>
</dbReference>